<feature type="compositionally biased region" description="Basic and acidic residues" evidence="5">
    <location>
        <begin position="30"/>
        <end position="50"/>
    </location>
</feature>
<feature type="zinc finger region" description="dksA C4-type" evidence="4">
    <location>
        <begin position="85"/>
        <end position="109"/>
    </location>
</feature>
<keyword evidence="8" id="KW-0808">Transferase</keyword>
<feature type="domain" description="Zinc finger DksA/TraR C4-type" evidence="6">
    <location>
        <begin position="80"/>
        <end position="111"/>
    </location>
</feature>
<name>A0A6S6T9W3_9GAMM</name>
<dbReference type="GO" id="GO:0008168">
    <property type="term" value="F:methyltransferase activity"/>
    <property type="evidence" value="ECO:0007669"/>
    <property type="project" value="UniProtKB-KW"/>
</dbReference>
<dbReference type="InterPro" id="IPR000962">
    <property type="entry name" value="Znf_DskA_TraR"/>
</dbReference>
<evidence type="ECO:0000256" key="2">
    <source>
        <dbReference type="ARBA" id="ARBA00022771"/>
    </source>
</evidence>
<organism evidence="8">
    <name type="scientific">uncultured Thiotrichaceae bacterium</name>
    <dbReference type="NCBI Taxonomy" id="298394"/>
    <lineage>
        <taxon>Bacteria</taxon>
        <taxon>Pseudomonadati</taxon>
        <taxon>Pseudomonadota</taxon>
        <taxon>Gammaproteobacteria</taxon>
        <taxon>Thiotrichales</taxon>
        <taxon>Thiotrichaceae</taxon>
        <taxon>environmental samples</taxon>
    </lineage>
</organism>
<dbReference type="InterPro" id="IPR048487">
    <property type="entry name" value="DksA-like_N"/>
</dbReference>
<accession>A0A6S6T9W3</accession>
<keyword evidence="3" id="KW-0862">Zinc</keyword>
<dbReference type="SUPFAM" id="SSF109635">
    <property type="entry name" value="DnaK suppressor protein DksA, alpha-hairpin domain"/>
    <property type="match status" value="1"/>
</dbReference>
<dbReference type="Pfam" id="PF21173">
    <property type="entry name" value="DksA-like_N"/>
    <property type="match status" value="1"/>
</dbReference>
<dbReference type="PANTHER" id="PTHR33823">
    <property type="entry name" value="RNA POLYMERASE-BINDING TRANSCRIPTION FACTOR DKSA-RELATED"/>
    <property type="match status" value="1"/>
</dbReference>
<keyword evidence="2" id="KW-0863">Zinc-finger</keyword>
<dbReference type="GO" id="GO:0008270">
    <property type="term" value="F:zinc ion binding"/>
    <property type="evidence" value="ECO:0007669"/>
    <property type="project" value="UniProtKB-KW"/>
</dbReference>
<evidence type="ECO:0000259" key="6">
    <source>
        <dbReference type="Pfam" id="PF01258"/>
    </source>
</evidence>
<gene>
    <name evidence="8" type="ORF">HELGO_WM4396</name>
</gene>
<dbReference type="InterPro" id="IPR037187">
    <property type="entry name" value="DnaK_N"/>
</dbReference>
<feature type="region of interest" description="Disordered" evidence="5">
    <location>
        <begin position="30"/>
        <end position="54"/>
    </location>
</feature>
<dbReference type="GO" id="GO:0032259">
    <property type="term" value="P:methylation"/>
    <property type="evidence" value="ECO:0007669"/>
    <property type="project" value="UniProtKB-KW"/>
</dbReference>
<sequence>MNTTRKVATDQQALETLQRLEEELTNRLEKLSADMSKSHSADSGEQAVERENDEVVEQLQHDTGEELRQVGQAIKRIEAGTYHQCQQCGGEIAEARLQVLPYVSICIACAELAG</sequence>
<evidence type="ECO:0000256" key="5">
    <source>
        <dbReference type="SAM" id="MobiDB-lite"/>
    </source>
</evidence>
<evidence type="ECO:0000256" key="3">
    <source>
        <dbReference type="ARBA" id="ARBA00022833"/>
    </source>
</evidence>
<dbReference type="Pfam" id="PF01258">
    <property type="entry name" value="zf-dskA_traR"/>
    <property type="match status" value="1"/>
</dbReference>
<evidence type="ECO:0000313" key="8">
    <source>
        <dbReference type="EMBL" id="CAA6815026.1"/>
    </source>
</evidence>
<dbReference type="PANTHER" id="PTHR33823:SF4">
    <property type="entry name" value="GENERAL STRESS PROTEIN 16O"/>
    <property type="match status" value="1"/>
</dbReference>
<dbReference type="PROSITE" id="PS51128">
    <property type="entry name" value="ZF_DKSA_2"/>
    <property type="match status" value="1"/>
</dbReference>
<dbReference type="SUPFAM" id="SSF57716">
    <property type="entry name" value="Glucocorticoid receptor-like (DNA-binding domain)"/>
    <property type="match status" value="1"/>
</dbReference>
<proteinExistence type="predicted"/>
<evidence type="ECO:0000256" key="4">
    <source>
        <dbReference type="PROSITE-ProRule" id="PRU00510"/>
    </source>
</evidence>
<protein>
    <submittedName>
        <fullName evidence="8">Dimethylmenaquinone methyltransferase</fullName>
    </submittedName>
</protein>
<dbReference type="EMBL" id="CACVAY010000071">
    <property type="protein sequence ID" value="CAA6815026.1"/>
    <property type="molecule type" value="Genomic_DNA"/>
</dbReference>
<dbReference type="Gene3D" id="1.20.120.910">
    <property type="entry name" value="DksA, coiled-coil domain"/>
    <property type="match status" value="1"/>
</dbReference>
<evidence type="ECO:0000259" key="7">
    <source>
        <dbReference type="Pfam" id="PF21173"/>
    </source>
</evidence>
<evidence type="ECO:0000256" key="1">
    <source>
        <dbReference type="ARBA" id="ARBA00022723"/>
    </source>
</evidence>
<keyword evidence="8" id="KW-0489">Methyltransferase</keyword>
<dbReference type="AlphaFoldDB" id="A0A6S6T9W3"/>
<feature type="domain" description="DnaK suppressor protein-like N-terminal" evidence="7">
    <location>
        <begin position="16"/>
        <end position="77"/>
    </location>
</feature>
<reference evidence="8" key="1">
    <citation type="submission" date="2020-01" db="EMBL/GenBank/DDBJ databases">
        <authorList>
            <person name="Meier V. D."/>
            <person name="Meier V D."/>
        </authorList>
    </citation>
    <scope>NUCLEOTIDE SEQUENCE</scope>
    <source>
        <strain evidence="8">HLG_WM_MAG_07</strain>
    </source>
</reference>
<keyword evidence="1" id="KW-0479">Metal-binding</keyword>